<keyword evidence="2" id="KW-1185">Reference proteome</keyword>
<name>A0ACA9QII5_9GLOM</name>
<evidence type="ECO:0000313" key="2">
    <source>
        <dbReference type="Proteomes" id="UP000789702"/>
    </source>
</evidence>
<organism evidence="1 2">
    <name type="scientific">Dentiscutata heterogama</name>
    <dbReference type="NCBI Taxonomy" id="1316150"/>
    <lineage>
        <taxon>Eukaryota</taxon>
        <taxon>Fungi</taxon>
        <taxon>Fungi incertae sedis</taxon>
        <taxon>Mucoromycota</taxon>
        <taxon>Glomeromycotina</taxon>
        <taxon>Glomeromycetes</taxon>
        <taxon>Diversisporales</taxon>
        <taxon>Gigasporaceae</taxon>
        <taxon>Dentiscutata</taxon>
    </lineage>
</organism>
<feature type="non-terminal residue" evidence="1">
    <location>
        <position position="1"/>
    </location>
</feature>
<accession>A0ACA9QII5</accession>
<reference evidence="1" key="1">
    <citation type="submission" date="2021-06" db="EMBL/GenBank/DDBJ databases">
        <authorList>
            <person name="Kallberg Y."/>
            <person name="Tangrot J."/>
            <person name="Rosling A."/>
        </authorList>
    </citation>
    <scope>NUCLEOTIDE SEQUENCE</scope>
    <source>
        <strain evidence="1">IL203A</strain>
    </source>
</reference>
<protein>
    <submittedName>
        <fullName evidence="1">597_t:CDS:1</fullName>
    </submittedName>
</protein>
<sequence length="43" mass="4844">FVSNESNVHCVIHKLEITKDGLNTVWIKVINVVKCYIGNNGIM</sequence>
<feature type="non-terminal residue" evidence="1">
    <location>
        <position position="43"/>
    </location>
</feature>
<evidence type="ECO:0000313" key="1">
    <source>
        <dbReference type="EMBL" id="CAG8754340.1"/>
    </source>
</evidence>
<proteinExistence type="predicted"/>
<dbReference type="Proteomes" id="UP000789702">
    <property type="component" value="Unassembled WGS sequence"/>
</dbReference>
<comment type="caution">
    <text evidence="1">The sequence shown here is derived from an EMBL/GenBank/DDBJ whole genome shotgun (WGS) entry which is preliminary data.</text>
</comment>
<gene>
    <name evidence="1" type="ORF">DHETER_LOCUS14838</name>
</gene>
<dbReference type="EMBL" id="CAJVPU010047803">
    <property type="protein sequence ID" value="CAG8754340.1"/>
    <property type="molecule type" value="Genomic_DNA"/>
</dbReference>